<name>A0A6N9Q4D2_9BACL</name>
<reference evidence="1 2" key="1">
    <citation type="submission" date="2019-01" db="EMBL/GenBank/DDBJ databases">
        <title>Chengkuizengella sp. nov., isolated from deep-sea sediment of East Pacific Ocean.</title>
        <authorList>
            <person name="Yang J."/>
            <person name="Lai Q."/>
            <person name="Shao Z."/>
        </authorList>
    </citation>
    <scope>NUCLEOTIDE SEQUENCE [LARGE SCALE GENOMIC DNA]</scope>
    <source>
        <strain evidence="1 2">YPA3-1-1</strain>
    </source>
</reference>
<dbReference type="OrthoDB" id="9816887at2"/>
<proteinExistence type="predicted"/>
<accession>A0A6N9Q4D2</accession>
<evidence type="ECO:0000313" key="2">
    <source>
        <dbReference type="Proteomes" id="UP000448943"/>
    </source>
</evidence>
<dbReference type="AlphaFoldDB" id="A0A6N9Q4D2"/>
<comment type="caution">
    <text evidence="1">The sequence shown here is derived from an EMBL/GenBank/DDBJ whole genome shotgun (WGS) entry which is preliminary data.</text>
</comment>
<dbReference type="EMBL" id="SIJB01000027">
    <property type="protein sequence ID" value="NBI29688.1"/>
    <property type="molecule type" value="Genomic_DNA"/>
</dbReference>
<organism evidence="1 2">
    <name type="scientific">Chengkuizengella marina</name>
    <dbReference type="NCBI Taxonomy" id="2507566"/>
    <lineage>
        <taxon>Bacteria</taxon>
        <taxon>Bacillati</taxon>
        <taxon>Bacillota</taxon>
        <taxon>Bacilli</taxon>
        <taxon>Bacillales</taxon>
        <taxon>Paenibacillaceae</taxon>
        <taxon>Chengkuizengella</taxon>
    </lineage>
</organism>
<gene>
    <name evidence="1" type="ORF">ERL59_12030</name>
</gene>
<protein>
    <submittedName>
        <fullName evidence="1">Uncharacterized protein</fullName>
    </submittedName>
</protein>
<dbReference type="Proteomes" id="UP000448943">
    <property type="component" value="Unassembled WGS sequence"/>
</dbReference>
<sequence length="532" mass="58470">MFEKSICDCCVCPMQFVLEQFKGEEVDIFSLELGGDIISFNIQITEINNFIVSGIDKSSVGSGNPIHIPICNIFFVIPPRIPEVIPIQKNSKGECVCCEDPITNVAKTLIGKEVSILEGLFIIENVGEGIVIAQNPKEIVVFSSCKISGIEEMTNGALSLPNSEELSLNFEKSICDCCVCPMQFALEQFKGEEVFILSETLTSTIQIIEVKNFIVSGIVVEGSSQGNLIHIPICNILFVSPISNTKIPDVKPIQKNTKGECVCCEDPITNVANALIGKEVSIRIELTLSSLIIEFIIEKVGEGIVFGNITSVEPPFGSTIILSSCKIPGIEEITNDTMSSPNLKEMFVNFEKSICDCCVCPMQFTLEQFRGEELVIRSEFGGFNIQVTEVKNFIVSGIDKSPVGSGNPIHIPICNIVQYFPISSKKIPDVKPIQKNTKGECVCCEDPITNVANTLIGNEVTFFNLTFIIDKVGEGIVIGQNPDLIFVFSSCKISGIEEMKWNFFVFSTEVTAQKLSRWNNLKQMSIKGKKTK</sequence>
<dbReference type="RefSeq" id="WP_160646494.1">
    <property type="nucleotide sequence ID" value="NZ_SIJB01000027.1"/>
</dbReference>
<evidence type="ECO:0000313" key="1">
    <source>
        <dbReference type="EMBL" id="NBI29688.1"/>
    </source>
</evidence>
<keyword evidence="2" id="KW-1185">Reference proteome</keyword>